<name>A0AAN9FIS0_CLITE</name>
<protein>
    <submittedName>
        <fullName evidence="1">Uncharacterized protein</fullName>
    </submittedName>
</protein>
<proteinExistence type="predicted"/>
<dbReference type="Proteomes" id="UP001359559">
    <property type="component" value="Unassembled WGS sequence"/>
</dbReference>
<dbReference type="AlphaFoldDB" id="A0AAN9FIS0"/>
<keyword evidence="2" id="KW-1185">Reference proteome</keyword>
<reference evidence="1 2" key="1">
    <citation type="submission" date="2024-01" db="EMBL/GenBank/DDBJ databases">
        <title>The genomes of 5 underutilized Papilionoideae crops provide insights into root nodulation and disease resistance.</title>
        <authorList>
            <person name="Yuan L."/>
        </authorList>
    </citation>
    <scope>NUCLEOTIDE SEQUENCE [LARGE SCALE GENOMIC DNA]</scope>
    <source>
        <strain evidence="1">LY-2023</strain>
        <tissue evidence="1">Leaf</tissue>
    </source>
</reference>
<evidence type="ECO:0000313" key="2">
    <source>
        <dbReference type="Proteomes" id="UP001359559"/>
    </source>
</evidence>
<evidence type="ECO:0000313" key="1">
    <source>
        <dbReference type="EMBL" id="KAK7272673.1"/>
    </source>
</evidence>
<sequence length="66" mass="7682">MLFYPKYLECTTSTIHGCIMGFVFFNRIIWFEFHLDASSSILSVQNYLCGSNIHKSSLCNRINKKI</sequence>
<dbReference type="EMBL" id="JAYKXN010000007">
    <property type="protein sequence ID" value="KAK7272673.1"/>
    <property type="molecule type" value="Genomic_DNA"/>
</dbReference>
<accession>A0AAN9FIS0</accession>
<gene>
    <name evidence="1" type="ORF">RJT34_29418</name>
</gene>
<organism evidence="1 2">
    <name type="scientific">Clitoria ternatea</name>
    <name type="common">Butterfly pea</name>
    <dbReference type="NCBI Taxonomy" id="43366"/>
    <lineage>
        <taxon>Eukaryota</taxon>
        <taxon>Viridiplantae</taxon>
        <taxon>Streptophyta</taxon>
        <taxon>Embryophyta</taxon>
        <taxon>Tracheophyta</taxon>
        <taxon>Spermatophyta</taxon>
        <taxon>Magnoliopsida</taxon>
        <taxon>eudicotyledons</taxon>
        <taxon>Gunneridae</taxon>
        <taxon>Pentapetalae</taxon>
        <taxon>rosids</taxon>
        <taxon>fabids</taxon>
        <taxon>Fabales</taxon>
        <taxon>Fabaceae</taxon>
        <taxon>Papilionoideae</taxon>
        <taxon>50 kb inversion clade</taxon>
        <taxon>NPAAA clade</taxon>
        <taxon>indigoferoid/millettioid clade</taxon>
        <taxon>Phaseoleae</taxon>
        <taxon>Clitoria</taxon>
    </lineage>
</organism>
<comment type="caution">
    <text evidence="1">The sequence shown here is derived from an EMBL/GenBank/DDBJ whole genome shotgun (WGS) entry which is preliminary data.</text>
</comment>